<reference evidence="3" key="1">
    <citation type="submission" date="2022-11" db="UniProtKB">
        <authorList>
            <consortium name="WormBaseParasite"/>
        </authorList>
    </citation>
    <scope>IDENTIFICATION</scope>
</reference>
<evidence type="ECO:0000313" key="3">
    <source>
        <dbReference type="WBParaSite" id="PSU_v2.g4775.t1"/>
    </source>
</evidence>
<evidence type="ECO:0000313" key="2">
    <source>
        <dbReference type="Proteomes" id="UP000887577"/>
    </source>
</evidence>
<proteinExistence type="predicted"/>
<feature type="region of interest" description="Disordered" evidence="1">
    <location>
        <begin position="74"/>
        <end position="148"/>
    </location>
</feature>
<feature type="compositionally biased region" description="Basic and acidic residues" evidence="1">
    <location>
        <begin position="199"/>
        <end position="212"/>
    </location>
</feature>
<protein>
    <submittedName>
        <fullName evidence="3">Uncharacterized protein</fullName>
    </submittedName>
</protein>
<feature type="compositionally biased region" description="Polar residues" evidence="1">
    <location>
        <begin position="107"/>
        <end position="118"/>
    </location>
</feature>
<keyword evidence="2" id="KW-1185">Reference proteome</keyword>
<sequence length="1223" mass="140864">MYEKLNKLRNDYYIILILDKLSKDAKLRQQRSEEGSAFISPAIFRRSSVSRPLQKESSSSVSDEVIFVQQITTSNSPKVSPAGSSQAHVSSAAARSSYSTSKPSSSTNNDVSCQTNGRQKSKEKHQQQAASISTSEFQAPMQQTSHSPMEVEIIDISESEALPAQQNGLSLRRSSLQQDTISEPKKKRQNPSASQPTRIEIDHLKSSKESTVKKSSKASLPRNRGFNNILKMSNEFESLLVNRDRGNRIFHGKTLKLPPKWNPKALLPEVEAVDDGYDSSDNIPLPSGKGPCGITSTQQNIALDIHCINRTLRSIDPDQKYKILKSFLDEKTQCTIFFYLHAKEFGSGNESMLARVALQRFVMLLNNALKLYELSTIPDTFYGKKIADPQKEWHIPVENCYSYDAPEYVEFERAGASRKIATFYTEFTKVETNILLDAHLLLQHSKDLSSEKRSKYIKDHTELIFQWLKHIKLRANNKEHIHHNFIVWCDLSLPLKNAYDVLLLMEIIFKPQMTSMSESLQNEFGAEKFSPSQHKRYYQAALKGLNCNDFGLDKFHCRDENLWYTAFVGSFFNDVCDINDDQDELYQPFIAAFRQSIDTTKDMLQEKYGNFQHLFADKKFWDKIIEKKCQKIPRPFDLYKNLATFFLEASQHDPNCFDYTAHLIRPFNPDLKVHMETLAALVKMDAMNKKETHNFIQTIVDDIMAHFYPILRTFNELSTEHSAAVRLFTIYVLKGFLMEWEEYNKWTKEMREGKKYDREGSGLDLELIKEYFGKDFMNLPANIMTAIWERKFHVRFFSSNVPKELRKLLTCPEFKILSAETITKILDFYENIGESNIEVKWFKKNDQESEVELMDSTEEFDESLLEAEKNASMSSFNNSFSMNGDNDVVNGTGSSSDNIDNCRSVQVQSNLPQQPHPITSKFGLQPPRKFRSGRLSQWAFKNAVADFEEKGDGFLMAPINQAQDKNSKKRPKRKSSNNYALKVSFKHPVLKSLEEKFYKDFIELNPEMQSWALHFTSVLEDIISDKSENNSTDAGAKNNSNAKTTVKSLSSTKRVKILSTDTSINSNLHLLSPYPLIAVCCRTNSVIYRFPNECLKTPVSENILERHQLNKSCKIWDYLRGKPTKLNHEIIAFLCDIWKKTVIYSQKCKKAENNKDFIPALTIIRNIQEKKETVSDTLIDKIVGVRFPFDLREQKYLKDFCTMYIDVEALSYKDFKFHFDIKM</sequence>
<evidence type="ECO:0000256" key="1">
    <source>
        <dbReference type="SAM" id="MobiDB-lite"/>
    </source>
</evidence>
<dbReference type="Proteomes" id="UP000887577">
    <property type="component" value="Unplaced"/>
</dbReference>
<feature type="compositionally biased region" description="Polar residues" evidence="1">
    <location>
        <begin position="127"/>
        <end position="147"/>
    </location>
</feature>
<name>A0A914YXE3_9BILA</name>
<feature type="compositionally biased region" description="Polar residues" evidence="1">
    <location>
        <begin position="164"/>
        <end position="181"/>
    </location>
</feature>
<dbReference type="AlphaFoldDB" id="A0A914YXE3"/>
<feature type="compositionally biased region" description="Low complexity" evidence="1">
    <location>
        <begin position="82"/>
        <end position="106"/>
    </location>
</feature>
<accession>A0A914YXE3</accession>
<organism evidence="2 3">
    <name type="scientific">Panagrolaimus superbus</name>
    <dbReference type="NCBI Taxonomy" id="310955"/>
    <lineage>
        <taxon>Eukaryota</taxon>
        <taxon>Metazoa</taxon>
        <taxon>Ecdysozoa</taxon>
        <taxon>Nematoda</taxon>
        <taxon>Chromadorea</taxon>
        <taxon>Rhabditida</taxon>
        <taxon>Tylenchina</taxon>
        <taxon>Panagrolaimomorpha</taxon>
        <taxon>Panagrolaimoidea</taxon>
        <taxon>Panagrolaimidae</taxon>
        <taxon>Panagrolaimus</taxon>
    </lineage>
</organism>
<feature type="region of interest" description="Disordered" evidence="1">
    <location>
        <begin position="164"/>
        <end position="219"/>
    </location>
</feature>
<feature type="region of interest" description="Disordered" evidence="1">
    <location>
        <begin position="959"/>
        <end position="978"/>
    </location>
</feature>
<dbReference type="WBParaSite" id="PSU_v2.g4775.t1">
    <property type="protein sequence ID" value="PSU_v2.g4775.t1"/>
    <property type="gene ID" value="PSU_v2.g4775"/>
</dbReference>